<evidence type="ECO:0000313" key="2">
    <source>
        <dbReference type="EMBL" id="HIX44674.1"/>
    </source>
</evidence>
<protein>
    <recommendedName>
        <fullName evidence="4">Tetratricopeptide repeat protein</fullName>
    </recommendedName>
</protein>
<name>A0A9D1VPU7_9BACT</name>
<evidence type="ECO:0000256" key="1">
    <source>
        <dbReference type="SAM" id="Phobius"/>
    </source>
</evidence>
<feature type="non-terminal residue" evidence="2">
    <location>
        <position position="1"/>
    </location>
</feature>
<dbReference type="EMBL" id="DXFB01000010">
    <property type="protein sequence ID" value="HIX44674.1"/>
    <property type="molecule type" value="Genomic_DNA"/>
</dbReference>
<keyword evidence="1" id="KW-1133">Transmembrane helix</keyword>
<comment type="caution">
    <text evidence="2">The sequence shown here is derived from an EMBL/GenBank/DDBJ whole genome shotgun (WGS) entry which is preliminary data.</text>
</comment>
<evidence type="ECO:0008006" key="4">
    <source>
        <dbReference type="Google" id="ProtNLM"/>
    </source>
</evidence>
<gene>
    <name evidence="2" type="ORF">H9982_00465</name>
</gene>
<proteinExistence type="predicted"/>
<sequence length="327" mass="39101">ERYCNGAADTAQFFLLSNIYHRLGNNDSALYYIEHYTHRAEESDETLLGYYALKSEILGDMQRYREALACNEKYTEITNRVHYAQQQSSIKEMEIKYKNRLLAQSYKMLHMRHIVVTVILTVAVILFLMMMLLYRRYKEARINEYYHLLEDAKYNYSSLKKQFDTLKQFADSQQDNKFLFINTLDIRIETLRRLLEMTDAYKNNDEEFYRKCREYLRLCNDNKESVLGDLQKIVTLYCGNVPDYLRQHYPRLNNDDINICCMECLHFTPQQIRILFNYSNNKSIYTKRNRLRNKLRLPHNISLGEFLQSIVYELQNQTQTPIGEACG</sequence>
<organism evidence="2 3">
    <name type="scientific">Candidatus Barnesiella excrementipullorum</name>
    <dbReference type="NCBI Taxonomy" id="2838479"/>
    <lineage>
        <taxon>Bacteria</taxon>
        <taxon>Pseudomonadati</taxon>
        <taxon>Bacteroidota</taxon>
        <taxon>Bacteroidia</taxon>
        <taxon>Bacteroidales</taxon>
        <taxon>Barnesiellaceae</taxon>
        <taxon>Barnesiella</taxon>
    </lineage>
</organism>
<accession>A0A9D1VPU7</accession>
<feature type="transmembrane region" description="Helical" evidence="1">
    <location>
        <begin position="114"/>
        <end position="134"/>
    </location>
</feature>
<evidence type="ECO:0000313" key="3">
    <source>
        <dbReference type="Proteomes" id="UP000824246"/>
    </source>
</evidence>
<keyword evidence="1" id="KW-0472">Membrane</keyword>
<reference evidence="2" key="1">
    <citation type="journal article" date="2021" name="PeerJ">
        <title>Extensive microbial diversity within the chicken gut microbiome revealed by metagenomics and culture.</title>
        <authorList>
            <person name="Gilroy R."/>
            <person name="Ravi A."/>
            <person name="Getino M."/>
            <person name="Pursley I."/>
            <person name="Horton D.L."/>
            <person name="Alikhan N.F."/>
            <person name="Baker D."/>
            <person name="Gharbi K."/>
            <person name="Hall N."/>
            <person name="Watson M."/>
            <person name="Adriaenssens E.M."/>
            <person name="Foster-Nyarko E."/>
            <person name="Jarju S."/>
            <person name="Secka A."/>
            <person name="Antonio M."/>
            <person name="Oren A."/>
            <person name="Chaudhuri R.R."/>
            <person name="La Ragione R."/>
            <person name="Hildebrand F."/>
            <person name="Pallen M.J."/>
        </authorList>
    </citation>
    <scope>NUCLEOTIDE SEQUENCE</scope>
    <source>
        <strain evidence="2">ChiHjej12B11-16260</strain>
    </source>
</reference>
<keyword evidence="1" id="KW-0812">Transmembrane</keyword>
<dbReference type="Proteomes" id="UP000824246">
    <property type="component" value="Unassembled WGS sequence"/>
</dbReference>
<reference evidence="2" key="2">
    <citation type="submission" date="2021-04" db="EMBL/GenBank/DDBJ databases">
        <authorList>
            <person name="Gilroy R."/>
        </authorList>
    </citation>
    <scope>NUCLEOTIDE SEQUENCE</scope>
    <source>
        <strain evidence="2">ChiHjej12B11-16260</strain>
    </source>
</reference>
<dbReference type="AlphaFoldDB" id="A0A9D1VPU7"/>